<gene>
    <name evidence="6" type="ORF">Adt_46089</name>
</gene>
<keyword evidence="1" id="KW-0677">Repeat</keyword>
<feature type="compositionally biased region" description="Basic and acidic residues" evidence="3">
    <location>
        <begin position="61"/>
        <end position="70"/>
    </location>
</feature>
<organism evidence="6 7">
    <name type="scientific">Abeliophyllum distichum</name>
    <dbReference type="NCBI Taxonomy" id="126358"/>
    <lineage>
        <taxon>Eukaryota</taxon>
        <taxon>Viridiplantae</taxon>
        <taxon>Streptophyta</taxon>
        <taxon>Embryophyta</taxon>
        <taxon>Tracheophyta</taxon>
        <taxon>Spermatophyta</taxon>
        <taxon>Magnoliopsida</taxon>
        <taxon>eudicotyledons</taxon>
        <taxon>Gunneridae</taxon>
        <taxon>Pentapetalae</taxon>
        <taxon>asterids</taxon>
        <taxon>lamiids</taxon>
        <taxon>Lamiales</taxon>
        <taxon>Oleaceae</taxon>
        <taxon>Forsythieae</taxon>
        <taxon>Abeliophyllum</taxon>
    </lineage>
</organism>
<dbReference type="PROSITE" id="PS50175">
    <property type="entry name" value="ASP_PROT_RETROV"/>
    <property type="match status" value="1"/>
</dbReference>
<dbReference type="Gene3D" id="3.40.50.10190">
    <property type="entry name" value="BRCT domain"/>
    <property type="match status" value="3"/>
</dbReference>
<feature type="domain" description="BRCT" evidence="4">
    <location>
        <begin position="152"/>
        <end position="244"/>
    </location>
</feature>
<feature type="domain" description="BRCT" evidence="4">
    <location>
        <begin position="315"/>
        <end position="403"/>
    </location>
</feature>
<dbReference type="InterPro" id="IPR021109">
    <property type="entry name" value="Peptidase_aspartic_dom_sf"/>
</dbReference>
<dbReference type="PANTHER" id="PTHR13561">
    <property type="entry name" value="DNA REPLICATION REGULATOR DPB11-RELATED"/>
    <property type="match status" value="1"/>
</dbReference>
<dbReference type="EMBL" id="JBFOLK010000034">
    <property type="protein sequence ID" value="KAL2458111.1"/>
    <property type="molecule type" value="Genomic_DNA"/>
</dbReference>
<feature type="domain" description="Peptidase A2" evidence="5">
    <location>
        <begin position="789"/>
        <end position="871"/>
    </location>
</feature>
<evidence type="ECO:0000256" key="3">
    <source>
        <dbReference type="SAM" id="MobiDB-lite"/>
    </source>
</evidence>
<accession>A0ABD1P5Z1</accession>
<dbReference type="InterPro" id="IPR001995">
    <property type="entry name" value="Peptidase_A2_cat"/>
</dbReference>
<feature type="compositionally biased region" description="Polar residues" evidence="3">
    <location>
        <begin position="71"/>
        <end position="92"/>
    </location>
</feature>
<evidence type="ECO:0000259" key="4">
    <source>
        <dbReference type="PROSITE" id="PS50172"/>
    </source>
</evidence>
<feature type="region of interest" description="Disordered" evidence="3">
    <location>
        <begin position="56"/>
        <end position="92"/>
    </location>
</feature>
<keyword evidence="7" id="KW-1185">Reference proteome</keyword>
<evidence type="ECO:0000313" key="7">
    <source>
        <dbReference type="Proteomes" id="UP001604336"/>
    </source>
</evidence>
<dbReference type="InterPro" id="IPR036420">
    <property type="entry name" value="BRCT_dom_sf"/>
</dbReference>
<dbReference type="SMART" id="SM00292">
    <property type="entry name" value="BRCT"/>
    <property type="match status" value="3"/>
</dbReference>
<dbReference type="Proteomes" id="UP001604336">
    <property type="component" value="Unassembled WGS sequence"/>
</dbReference>
<dbReference type="PROSITE" id="PS50172">
    <property type="entry name" value="BRCT"/>
    <property type="match status" value="3"/>
</dbReference>
<proteinExistence type="predicted"/>
<dbReference type="PANTHER" id="PTHR13561:SF20">
    <property type="entry name" value="DNA TOPOISOMERASE 2-BINDING PROTEIN 1"/>
    <property type="match status" value="1"/>
</dbReference>
<dbReference type="Pfam" id="PF12738">
    <property type="entry name" value="PTCB-BRCT"/>
    <property type="match status" value="1"/>
</dbReference>
<dbReference type="GO" id="GO:0016787">
    <property type="term" value="F:hydrolase activity"/>
    <property type="evidence" value="ECO:0007669"/>
    <property type="project" value="UniProtKB-KW"/>
</dbReference>
<dbReference type="FunFam" id="3.40.50.10190:FF:000057">
    <property type="entry name" value="Transcription coactivator"/>
    <property type="match status" value="1"/>
</dbReference>
<dbReference type="CDD" id="cd00303">
    <property type="entry name" value="retropepsin_like"/>
    <property type="match status" value="1"/>
</dbReference>
<dbReference type="Gene3D" id="2.40.70.10">
    <property type="entry name" value="Acid Proteases"/>
    <property type="match status" value="1"/>
</dbReference>
<dbReference type="CDD" id="cd17731">
    <property type="entry name" value="BRCT_TopBP1_rpt2_like"/>
    <property type="match status" value="1"/>
</dbReference>
<name>A0ABD1P5Z1_9LAMI</name>
<comment type="caution">
    <text evidence="6">The sequence shown here is derived from an EMBL/GenBank/DDBJ whole genome shotgun (WGS) entry which is preliminary data.</text>
</comment>
<reference evidence="7" key="1">
    <citation type="submission" date="2024-07" db="EMBL/GenBank/DDBJ databases">
        <title>Two chromosome-level genome assemblies of Korean endemic species Abeliophyllum distichum and Forsythia ovata (Oleaceae).</title>
        <authorList>
            <person name="Jang H."/>
        </authorList>
    </citation>
    <scope>NUCLEOTIDE SEQUENCE [LARGE SCALE GENOMIC DNA]</scope>
</reference>
<sequence length="960" mass="105848">MSFSSSFKSNFCYDPDSYMFFLSFSLRGLFPAPSGQIACLNEESYPVQASSASSMSTLKTVEQHSQDKGFRNSQNARNSQHASSSMATVSDSEANLSAQLTETDHENPLQNTYSTILDALPSTTKENGLPAEHRENDAGFDRCVADDSESGDDDLYLSECRILLVGFEASELRKLVDMVRRGGGSRYMSISEKLTHVVVGNPSEIEIKEVRSLAAIGVIYLVKTTWLQECCCEKKEIPVLQRHIAYDLLLPKDPVFFNKATATSIDGMKSGKSSASHSVFADVNIQENVLSGSEVSLEAKLKVQNGSSNGSDDKKLSAVFKRKLFRFSSSFPESQRPEIVQWVNQGGGEMVADQNEKNVHFTVERHGMVPCQTDIMRSTYVSSHWIHSCLEAGCLLDVGSHILYAPLPCQIPLPGLEGYRLCVSRYDMKERQLLRNLCFVLGVKFVEKLTKKVSHLLCKFSGGDKYEAACKWGIQLVTAEWIYECVIQNKVVDPIPFYPKEPSSQDQEAGLCNVSQYPIESFRTMSGNDASQYPSQSQDVRNMQTVASTGFVAREEAKYSSSNKRARLLGNDSIKHSLSYAPANDNSVHMKNATENNLIESSKELSSAVPDVAAAIEDLLEQTSKIQDHKSPEASGCDKNTFPSDSMRHGQGPADAHSDLEPKHWINRFDEKYDNSGGDAAAKEVYDGFSETQTESQVVGYEEDLSVEEEEGSKKRAGVIHVIVGGSAGGGDSKNSRKGYARLLHVNSIGESSRFGKSITFNDEDLEGVSLPHDDALVITGDIADFDVKRVLVDTGNAANILSWEAFKTLKIPTDCLKSINTHLQGFGGGTVPEGIVDLLVVLGKYCVMLITPFLIVRTLMAYNSIYGRPIINSVGAVIFTQHQSMKFSTSRGIEVVKGDQPISRRCYVDSIRAEANPIVLTIERNDYQQTHHFEPTVEVEVEVEVDVVELEENKKVTIG</sequence>
<feature type="region of interest" description="Disordered" evidence="3">
    <location>
        <begin position="625"/>
        <end position="661"/>
    </location>
</feature>
<evidence type="ECO:0000256" key="2">
    <source>
        <dbReference type="ARBA" id="ARBA00022801"/>
    </source>
</evidence>
<evidence type="ECO:0000259" key="5">
    <source>
        <dbReference type="PROSITE" id="PS50175"/>
    </source>
</evidence>
<dbReference type="FunFam" id="3.40.50.10190:FF:000052">
    <property type="entry name" value="Transcription coactivator"/>
    <property type="match status" value="1"/>
</dbReference>
<dbReference type="Pfam" id="PF00533">
    <property type="entry name" value="BRCT"/>
    <property type="match status" value="1"/>
</dbReference>
<evidence type="ECO:0000313" key="6">
    <source>
        <dbReference type="EMBL" id="KAL2458111.1"/>
    </source>
</evidence>
<dbReference type="InterPro" id="IPR001357">
    <property type="entry name" value="BRCT_dom"/>
</dbReference>
<dbReference type="SUPFAM" id="SSF52113">
    <property type="entry name" value="BRCT domain"/>
    <property type="match status" value="3"/>
</dbReference>
<keyword evidence="2" id="KW-0378">Hydrolase</keyword>
<feature type="domain" description="BRCT" evidence="4">
    <location>
        <begin position="416"/>
        <end position="499"/>
    </location>
</feature>
<dbReference type="InterPro" id="IPR059215">
    <property type="entry name" value="BRCT2_TopBP1-like"/>
</dbReference>
<evidence type="ECO:0000256" key="1">
    <source>
        <dbReference type="ARBA" id="ARBA00022737"/>
    </source>
</evidence>
<protein>
    <submittedName>
        <fullName evidence="6">Transcription coactivator</fullName>
    </submittedName>
</protein>
<dbReference type="AlphaFoldDB" id="A0ABD1P5Z1"/>